<evidence type="ECO:0008006" key="4">
    <source>
        <dbReference type="Google" id="ProtNLM"/>
    </source>
</evidence>
<comment type="caution">
    <text evidence="2">The sequence shown here is derived from an EMBL/GenBank/DDBJ whole genome shotgun (WGS) entry which is preliminary data.</text>
</comment>
<dbReference type="RefSeq" id="WP_336558984.1">
    <property type="nucleotide sequence ID" value="NZ_JBBAYM010000166.1"/>
</dbReference>
<dbReference type="PROSITE" id="PS51257">
    <property type="entry name" value="PROKAR_LIPOPROTEIN"/>
    <property type="match status" value="1"/>
</dbReference>
<evidence type="ECO:0000313" key="3">
    <source>
        <dbReference type="Proteomes" id="UP001365781"/>
    </source>
</evidence>
<gene>
    <name evidence="2" type="ORF">WB403_49105</name>
</gene>
<proteinExistence type="predicted"/>
<feature type="chain" id="PRO_5047181523" description="Lipoprotein" evidence="1">
    <location>
        <begin position="22"/>
        <end position="90"/>
    </location>
</feature>
<evidence type="ECO:0000313" key="2">
    <source>
        <dbReference type="EMBL" id="MEI5617067.1"/>
    </source>
</evidence>
<accession>A0ABU8GV31</accession>
<sequence length="90" mass="9586">MKNTKTILIGLLLICSMLFLGGCATQIPPASVGIKYNSRTGISNQILKSQVVYTGWGESVIVYPTSIHNATYVKKPAEGAKQGDDSIVVS</sequence>
<dbReference type="InterPro" id="IPR010916">
    <property type="entry name" value="TonB_box_CS"/>
</dbReference>
<reference evidence="2 3" key="1">
    <citation type="submission" date="2024-03" db="EMBL/GenBank/DDBJ databases">
        <title>First Report of Pectobacterium brasiliscabiei causing potato scab in china.</title>
        <authorList>
            <person name="Handique U."/>
        </authorList>
    </citation>
    <scope>NUCLEOTIDE SEQUENCE [LARGE SCALE GENOMIC DNA]</scope>
    <source>
        <strain evidence="2 3">ZRIMU1503</strain>
    </source>
</reference>
<keyword evidence="3" id="KW-1185">Reference proteome</keyword>
<keyword evidence="1" id="KW-0732">Signal</keyword>
<evidence type="ECO:0000256" key="1">
    <source>
        <dbReference type="SAM" id="SignalP"/>
    </source>
</evidence>
<dbReference type="Proteomes" id="UP001365781">
    <property type="component" value="Unassembled WGS sequence"/>
</dbReference>
<organism evidence="2 3">
    <name type="scientific">Streptomyces brasiliscabiei</name>
    <dbReference type="NCBI Taxonomy" id="2736302"/>
    <lineage>
        <taxon>Bacteria</taxon>
        <taxon>Bacillati</taxon>
        <taxon>Actinomycetota</taxon>
        <taxon>Actinomycetes</taxon>
        <taxon>Kitasatosporales</taxon>
        <taxon>Streptomycetaceae</taxon>
        <taxon>Streptomyces</taxon>
    </lineage>
</organism>
<feature type="signal peptide" evidence="1">
    <location>
        <begin position="1"/>
        <end position="21"/>
    </location>
</feature>
<dbReference type="EMBL" id="JBBAYM010000166">
    <property type="protein sequence ID" value="MEI5617067.1"/>
    <property type="molecule type" value="Genomic_DNA"/>
</dbReference>
<feature type="non-terminal residue" evidence="2">
    <location>
        <position position="90"/>
    </location>
</feature>
<name>A0ABU8GV31_9ACTN</name>
<dbReference type="PROSITE" id="PS00430">
    <property type="entry name" value="TONB_DEPENDENT_REC_1"/>
    <property type="match status" value="1"/>
</dbReference>
<protein>
    <recommendedName>
        <fullName evidence="4">Lipoprotein</fullName>
    </recommendedName>
</protein>